<dbReference type="InterPro" id="IPR036721">
    <property type="entry name" value="RCK_C_sf"/>
</dbReference>
<dbReference type="PANTHER" id="PTHR43833">
    <property type="entry name" value="POTASSIUM CHANNEL PROTEIN 2-RELATED-RELATED"/>
    <property type="match status" value="1"/>
</dbReference>
<dbReference type="Gene3D" id="3.40.50.720">
    <property type="entry name" value="NAD(P)-binding Rossmann-like Domain"/>
    <property type="match status" value="1"/>
</dbReference>
<dbReference type="InterPro" id="IPR003148">
    <property type="entry name" value="RCK_N"/>
</dbReference>
<dbReference type="InterPro" id="IPR050721">
    <property type="entry name" value="Trk_Ktr_HKT_K-transport"/>
</dbReference>
<dbReference type="PANTHER" id="PTHR43833:SF7">
    <property type="entry name" value="KTR SYSTEM POTASSIUM UPTAKE PROTEIN C"/>
    <property type="match status" value="1"/>
</dbReference>
<keyword evidence="4" id="KW-1185">Reference proteome</keyword>
<dbReference type="PROSITE" id="PS51202">
    <property type="entry name" value="RCK_C"/>
    <property type="match status" value="1"/>
</dbReference>
<evidence type="ECO:0000313" key="3">
    <source>
        <dbReference type="EMBL" id="CAH0992623.1"/>
    </source>
</evidence>
<name>A0ABM9AHC6_9GAMM</name>
<dbReference type="Proteomes" id="UP000838100">
    <property type="component" value="Unassembled WGS sequence"/>
</dbReference>
<organism evidence="3 4">
    <name type="scientific">Sinobacterium norvegicum</name>
    <dbReference type="NCBI Taxonomy" id="1641715"/>
    <lineage>
        <taxon>Bacteria</taxon>
        <taxon>Pseudomonadati</taxon>
        <taxon>Pseudomonadota</taxon>
        <taxon>Gammaproteobacteria</taxon>
        <taxon>Cellvibrionales</taxon>
        <taxon>Spongiibacteraceae</taxon>
        <taxon>Sinobacterium</taxon>
    </lineage>
</organism>
<protein>
    <submittedName>
        <fullName evidence="3">Ktr system potassium uptake protein A</fullName>
    </submittedName>
</protein>
<dbReference type="InterPro" id="IPR006037">
    <property type="entry name" value="RCK_C"/>
</dbReference>
<evidence type="ECO:0000259" key="2">
    <source>
        <dbReference type="PROSITE" id="PS51202"/>
    </source>
</evidence>
<dbReference type="SUPFAM" id="SSF51735">
    <property type="entry name" value="NAD(P)-binding Rossmann-fold domains"/>
    <property type="match status" value="1"/>
</dbReference>
<dbReference type="RefSeq" id="WP_237445304.1">
    <property type="nucleotide sequence ID" value="NZ_CAKLPX010000003.1"/>
</dbReference>
<dbReference type="Pfam" id="PF02080">
    <property type="entry name" value="TrkA_C"/>
    <property type="match status" value="1"/>
</dbReference>
<dbReference type="SUPFAM" id="SSF116726">
    <property type="entry name" value="TrkA C-terminal domain-like"/>
    <property type="match status" value="1"/>
</dbReference>
<dbReference type="InterPro" id="IPR036291">
    <property type="entry name" value="NAD(P)-bd_dom_sf"/>
</dbReference>
<gene>
    <name evidence="3" type="primary">ktrA</name>
    <name evidence="3" type="ORF">SIN8267_02756</name>
</gene>
<sequence>MMKQFAVIGMGRFGIALCEELTANGADVLAIDVDEDRLKPVINLASDVVLSDCADENTVKELELERYDVVFVAIGDDINASILTTLVLKEAGVKVVWVKAKNRFHRRILEKIGADKIISPERDMGVRTARQMMDSRVNEFLELDAGMALAEFYVGDINHGKTIADLNLMTNKGVQLLAHKRGELVEASPTDDTVMATGDELIMIATKAVLNEQLKAL</sequence>
<dbReference type="Pfam" id="PF02254">
    <property type="entry name" value="TrkA_N"/>
    <property type="match status" value="1"/>
</dbReference>
<dbReference type="Gene3D" id="3.30.70.1450">
    <property type="entry name" value="Regulator of K+ conductance, C-terminal domain"/>
    <property type="match status" value="1"/>
</dbReference>
<feature type="domain" description="RCK N-terminal" evidence="1">
    <location>
        <begin position="2"/>
        <end position="118"/>
    </location>
</feature>
<feature type="domain" description="RCK C-terminal" evidence="2">
    <location>
        <begin position="135"/>
        <end position="217"/>
    </location>
</feature>
<accession>A0ABM9AHC6</accession>
<reference evidence="3" key="1">
    <citation type="submission" date="2021-12" db="EMBL/GenBank/DDBJ databases">
        <authorList>
            <person name="Rodrigo-Torres L."/>
            <person name="Arahal R. D."/>
            <person name="Lucena T."/>
        </authorList>
    </citation>
    <scope>NUCLEOTIDE SEQUENCE</scope>
    <source>
        <strain evidence="3">CECT 8267</strain>
    </source>
</reference>
<evidence type="ECO:0000259" key="1">
    <source>
        <dbReference type="PROSITE" id="PS51201"/>
    </source>
</evidence>
<proteinExistence type="predicted"/>
<dbReference type="PROSITE" id="PS51201">
    <property type="entry name" value="RCK_N"/>
    <property type="match status" value="1"/>
</dbReference>
<dbReference type="EMBL" id="CAKLPX010000003">
    <property type="protein sequence ID" value="CAH0992623.1"/>
    <property type="molecule type" value="Genomic_DNA"/>
</dbReference>
<evidence type="ECO:0000313" key="4">
    <source>
        <dbReference type="Proteomes" id="UP000838100"/>
    </source>
</evidence>
<comment type="caution">
    <text evidence="3">The sequence shown here is derived from an EMBL/GenBank/DDBJ whole genome shotgun (WGS) entry which is preliminary data.</text>
</comment>